<protein>
    <recommendedName>
        <fullName evidence="4">Transposase IS111A/IS1328/IS1533 N-terminal domain-containing protein</fullName>
    </recommendedName>
</protein>
<organism evidence="2 3">
    <name type="scientific">Amycolatopsis nalaikhensis</name>
    <dbReference type="NCBI Taxonomy" id="715472"/>
    <lineage>
        <taxon>Bacteria</taxon>
        <taxon>Bacillati</taxon>
        <taxon>Actinomycetota</taxon>
        <taxon>Actinomycetes</taxon>
        <taxon>Pseudonocardiales</taxon>
        <taxon>Pseudonocardiaceae</taxon>
        <taxon>Amycolatopsis</taxon>
    </lineage>
</organism>
<sequence length="144" mass="15796">MQSQDIEEDVMPHGSGLSRGDKRRNERLARLRALVPPQNAIVGIDLADEKQAIVVTDHDSRVLARKRVRAKAWRLGSVLEWAREVARRHGFADVTVGCGSRPIEWCNSVRVRLCWSDHAVMSSGVASSSGVGGVVKVAMVASER</sequence>
<proteinExistence type="predicted"/>
<evidence type="ECO:0000256" key="1">
    <source>
        <dbReference type="SAM" id="MobiDB-lite"/>
    </source>
</evidence>
<evidence type="ECO:0000313" key="2">
    <source>
        <dbReference type="EMBL" id="WIV60915.1"/>
    </source>
</evidence>
<name>A0ABY8XYU7_9PSEU</name>
<evidence type="ECO:0000313" key="3">
    <source>
        <dbReference type="Proteomes" id="UP001227101"/>
    </source>
</evidence>
<dbReference type="Proteomes" id="UP001227101">
    <property type="component" value="Chromosome"/>
</dbReference>
<dbReference type="RefSeq" id="WP_285458514.1">
    <property type="nucleotide sequence ID" value="NZ_CP127173.1"/>
</dbReference>
<evidence type="ECO:0008006" key="4">
    <source>
        <dbReference type="Google" id="ProtNLM"/>
    </source>
</evidence>
<dbReference type="EMBL" id="CP127173">
    <property type="protein sequence ID" value="WIV60915.1"/>
    <property type="molecule type" value="Genomic_DNA"/>
</dbReference>
<accession>A0ABY8XYU7</accession>
<reference evidence="2 3" key="1">
    <citation type="submission" date="2023-06" db="EMBL/GenBank/DDBJ databases">
        <authorList>
            <person name="Oyuntsetseg B."/>
            <person name="Kim S.B."/>
        </authorList>
    </citation>
    <scope>NUCLEOTIDE SEQUENCE [LARGE SCALE GENOMIC DNA]</scope>
    <source>
        <strain evidence="2 3">2-2</strain>
    </source>
</reference>
<keyword evidence="3" id="KW-1185">Reference proteome</keyword>
<gene>
    <name evidence="2" type="ORF">QP939_21070</name>
</gene>
<feature type="region of interest" description="Disordered" evidence="1">
    <location>
        <begin position="1"/>
        <end position="22"/>
    </location>
</feature>